<keyword evidence="5 6" id="KW-0804">Transcription</keyword>
<feature type="domain" description="HTH HARE-type" evidence="8">
    <location>
        <begin position="14"/>
        <end position="81"/>
    </location>
</feature>
<comment type="similarity">
    <text evidence="1 6">Belongs to the RpoE family.</text>
</comment>
<evidence type="ECO:0000256" key="7">
    <source>
        <dbReference type="SAM" id="MobiDB-lite"/>
    </source>
</evidence>
<comment type="subunit">
    <text evidence="6">RNAP is composed of a core of 2 alpha, a beta and a beta' subunits. The core is associated with a delta subunit and one of several sigma factors.</text>
</comment>
<reference evidence="9 10" key="1">
    <citation type="submission" date="2024-03" db="EMBL/GenBank/DDBJ databases">
        <title>Human intestinal bacterial collection.</title>
        <authorList>
            <person name="Pauvert C."/>
            <person name="Hitch T.C.A."/>
            <person name="Clavel T."/>
        </authorList>
    </citation>
    <scope>NUCLEOTIDE SEQUENCE [LARGE SCALE GENOMIC DNA]</scope>
    <source>
        <strain evidence="9 10">CLA-SR-H024</strain>
    </source>
</reference>
<evidence type="ECO:0000259" key="8">
    <source>
        <dbReference type="PROSITE" id="PS51913"/>
    </source>
</evidence>
<dbReference type="Pfam" id="PF05066">
    <property type="entry name" value="HARE-HTH"/>
    <property type="match status" value="1"/>
</dbReference>
<keyword evidence="4 6" id="KW-0548">Nucleotidyltransferase</keyword>
<evidence type="ECO:0000256" key="6">
    <source>
        <dbReference type="HAMAP-Rule" id="MF_00357"/>
    </source>
</evidence>
<dbReference type="PROSITE" id="PS51913">
    <property type="entry name" value="HTH_HARE"/>
    <property type="match status" value="1"/>
</dbReference>
<comment type="caution">
    <text evidence="9">The sequence shown here is derived from an EMBL/GenBank/DDBJ whole genome shotgun (WGS) entry which is preliminary data.</text>
</comment>
<keyword evidence="2 6" id="KW-0240">DNA-directed RNA polymerase</keyword>
<protein>
    <recommendedName>
        <fullName evidence="6">Probable DNA-directed RNA polymerase subunit delta</fullName>
    </recommendedName>
    <alternativeName>
        <fullName evidence="6">RNAP delta factor</fullName>
    </alternativeName>
</protein>
<dbReference type="InterPro" id="IPR038087">
    <property type="entry name" value="RNAP_delta_N_dom_sf"/>
</dbReference>
<evidence type="ECO:0000313" key="10">
    <source>
        <dbReference type="Proteomes" id="UP001465426"/>
    </source>
</evidence>
<keyword evidence="10" id="KW-1185">Reference proteome</keyword>
<dbReference type="EMBL" id="JBBMFN010000089">
    <property type="protein sequence ID" value="MEQ2468278.1"/>
    <property type="molecule type" value="Genomic_DNA"/>
</dbReference>
<evidence type="ECO:0000256" key="1">
    <source>
        <dbReference type="ARBA" id="ARBA00009828"/>
    </source>
</evidence>
<evidence type="ECO:0000256" key="5">
    <source>
        <dbReference type="ARBA" id="ARBA00023163"/>
    </source>
</evidence>
<evidence type="ECO:0000313" key="9">
    <source>
        <dbReference type="EMBL" id="MEQ2468278.1"/>
    </source>
</evidence>
<dbReference type="InterPro" id="IPR007759">
    <property type="entry name" value="Asxl_HARE-HTH"/>
</dbReference>
<name>A0ABV1F6T5_9BACI</name>
<dbReference type="GO" id="GO:0000428">
    <property type="term" value="C:DNA-directed RNA polymerase complex"/>
    <property type="evidence" value="ECO:0007669"/>
    <property type="project" value="UniProtKB-KW"/>
</dbReference>
<dbReference type="RefSeq" id="WP_031538956.1">
    <property type="nucleotide sequence ID" value="NZ_JBBMFN010000089.1"/>
</dbReference>
<proteinExistence type="inferred from homology"/>
<organism evidence="9 10">
    <name type="scientific">Niallia hominis</name>
    <dbReference type="NCBI Taxonomy" id="3133173"/>
    <lineage>
        <taxon>Bacteria</taxon>
        <taxon>Bacillati</taxon>
        <taxon>Bacillota</taxon>
        <taxon>Bacilli</taxon>
        <taxon>Bacillales</taxon>
        <taxon>Bacillaceae</taxon>
        <taxon>Niallia</taxon>
    </lineage>
</organism>
<feature type="region of interest" description="Disordered" evidence="7">
    <location>
        <begin position="112"/>
        <end position="191"/>
    </location>
</feature>
<evidence type="ECO:0000256" key="2">
    <source>
        <dbReference type="ARBA" id="ARBA00022478"/>
    </source>
</evidence>
<comment type="function">
    <text evidence="6">Participates in both the initiation and recycling phases of transcription. In the presence of the delta subunit, RNAP displays an increased specificity of transcription, a decreased affinity for nucleic acids, and an increased efficiency of RNA synthesis because of enhanced recycling.</text>
</comment>
<dbReference type="HAMAP" id="MF_00357">
    <property type="entry name" value="RNApol_bact_RpoE"/>
    <property type="match status" value="1"/>
</dbReference>
<dbReference type="NCBIfam" id="TIGR04567">
    <property type="entry name" value="RNAP_delt_lowGC"/>
    <property type="match status" value="1"/>
</dbReference>
<evidence type="ECO:0000256" key="4">
    <source>
        <dbReference type="ARBA" id="ARBA00022695"/>
    </source>
</evidence>
<dbReference type="Gene3D" id="1.10.10.1250">
    <property type="entry name" value="RNA polymerase, subunit delta, N-terminal domain"/>
    <property type="match status" value="1"/>
</dbReference>
<dbReference type="Proteomes" id="UP001465426">
    <property type="component" value="Unassembled WGS sequence"/>
</dbReference>
<accession>A0ABV1F6T5</accession>
<dbReference type="GO" id="GO:0003899">
    <property type="term" value="F:DNA-directed RNA polymerase activity"/>
    <property type="evidence" value="ECO:0007669"/>
    <property type="project" value="UniProtKB-EC"/>
</dbReference>
<gene>
    <name evidence="6 9" type="primary">rpoE</name>
    <name evidence="9" type="ORF">WMO63_21705</name>
</gene>
<sequence length="191" mass="22417">MSVDKYTKEELKEMALIDVAYEIMNGGKTPYAFNELMNEVAKLVGLSEEEVNERIAQFYTDVNIDGRFLSLGDNRWGLRLWYPVDKSEEDVVTVTKPKKKKSKKAVAEDFDDFDSLDEDEDEFDDFDADLDDEELLDEDDDDLDEEDDDLLDDDLSEDEDFDEEIEEDYDDLDEEDEEEDDEFEDEEDENK</sequence>
<dbReference type="InterPro" id="IPR029757">
    <property type="entry name" value="RpoE"/>
</dbReference>
<evidence type="ECO:0000256" key="3">
    <source>
        <dbReference type="ARBA" id="ARBA00022679"/>
    </source>
</evidence>
<keyword evidence="3 6" id="KW-0808">Transferase</keyword>